<gene>
    <name evidence="8" type="ORF">CLV37_109248</name>
</gene>
<protein>
    <submittedName>
        <fullName evidence="8">FMN-dependent oxidoreductase (Nitrilotriacetate monooxygenase family)</fullName>
    </submittedName>
</protein>
<dbReference type="InterPro" id="IPR011251">
    <property type="entry name" value="Luciferase-like_dom"/>
</dbReference>
<keyword evidence="9" id="KW-1185">Reference proteome</keyword>
<feature type="binding site" evidence="6">
    <location>
        <position position="142"/>
    </location>
    <ligand>
        <name>FMN</name>
        <dbReference type="ChEBI" id="CHEBI:58210"/>
    </ligand>
</feature>
<evidence type="ECO:0000256" key="2">
    <source>
        <dbReference type="ARBA" id="ARBA00022643"/>
    </source>
</evidence>
<keyword evidence="1 6" id="KW-0285">Flavoprotein</keyword>
<name>A0A2T0R188_9ACTN</name>
<feature type="binding site" evidence="6">
    <location>
        <position position="55"/>
    </location>
    <ligand>
        <name>FMN</name>
        <dbReference type="ChEBI" id="CHEBI:58210"/>
    </ligand>
</feature>
<evidence type="ECO:0000256" key="1">
    <source>
        <dbReference type="ARBA" id="ARBA00022630"/>
    </source>
</evidence>
<proteinExistence type="inferred from homology"/>
<comment type="similarity">
    <text evidence="5">Belongs to the NtaA/SnaA/DszA monooxygenase family.</text>
</comment>
<dbReference type="PIRSF" id="PIRSF000337">
    <property type="entry name" value="NTA_MOA"/>
    <property type="match status" value="1"/>
</dbReference>
<dbReference type="EMBL" id="PVZF01000009">
    <property type="protein sequence ID" value="PRY13057.1"/>
    <property type="molecule type" value="Genomic_DNA"/>
</dbReference>
<accession>A0A2T0R188</accession>
<dbReference type="AlphaFoldDB" id="A0A2T0R188"/>
<dbReference type="GO" id="GO:0016705">
    <property type="term" value="F:oxidoreductase activity, acting on paired donors, with incorporation or reduction of molecular oxygen"/>
    <property type="evidence" value="ECO:0007669"/>
    <property type="project" value="InterPro"/>
</dbReference>
<feature type="binding site" evidence="6">
    <location>
        <position position="217"/>
    </location>
    <ligand>
        <name>FMN</name>
        <dbReference type="ChEBI" id="CHEBI:58210"/>
    </ligand>
</feature>
<dbReference type="NCBIfam" id="TIGR03860">
    <property type="entry name" value="FMN_nitrolo"/>
    <property type="match status" value="1"/>
</dbReference>
<evidence type="ECO:0000256" key="5">
    <source>
        <dbReference type="ARBA" id="ARBA00033748"/>
    </source>
</evidence>
<comment type="caution">
    <text evidence="8">The sequence shown here is derived from an EMBL/GenBank/DDBJ whole genome shotgun (WGS) entry which is preliminary data.</text>
</comment>
<evidence type="ECO:0000256" key="6">
    <source>
        <dbReference type="PIRSR" id="PIRSR000337-1"/>
    </source>
</evidence>
<dbReference type="PANTHER" id="PTHR30011:SF16">
    <property type="entry name" value="C2H2 FINGER DOMAIN TRANSCRIPTION FACTOR (EUROFUNG)-RELATED"/>
    <property type="match status" value="1"/>
</dbReference>
<dbReference type="SUPFAM" id="SSF51679">
    <property type="entry name" value="Bacterial luciferase-like"/>
    <property type="match status" value="1"/>
</dbReference>
<dbReference type="InterPro" id="IPR036661">
    <property type="entry name" value="Luciferase-like_sf"/>
</dbReference>
<dbReference type="GO" id="GO:0004497">
    <property type="term" value="F:monooxygenase activity"/>
    <property type="evidence" value="ECO:0007669"/>
    <property type="project" value="UniProtKB-KW"/>
</dbReference>
<evidence type="ECO:0000313" key="8">
    <source>
        <dbReference type="EMBL" id="PRY13057.1"/>
    </source>
</evidence>
<reference evidence="8 9" key="1">
    <citation type="submission" date="2018-03" db="EMBL/GenBank/DDBJ databases">
        <title>Genomic Encyclopedia of Archaeal and Bacterial Type Strains, Phase II (KMG-II): from individual species to whole genera.</title>
        <authorList>
            <person name="Goeker M."/>
        </authorList>
    </citation>
    <scope>NUCLEOTIDE SEQUENCE [LARGE SCALE GENOMIC DNA]</scope>
    <source>
        <strain evidence="8 9">DSM 19711</strain>
    </source>
</reference>
<evidence type="ECO:0000313" key="9">
    <source>
        <dbReference type="Proteomes" id="UP000238083"/>
    </source>
</evidence>
<dbReference type="PANTHER" id="PTHR30011">
    <property type="entry name" value="ALKANESULFONATE MONOOXYGENASE-RELATED"/>
    <property type="match status" value="1"/>
</dbReference>
<organism evidence="8 9">
    <name type="scientific">Kineococcus rhizosphaerae</name>
    <dbReference type="NCBI Taxonomy" id="559628"/>
    <lineage>
        <taxon>Bacteria</taxon>
        <taxon>Bacillati</taxon>
        <taxon>Actinomycetota</taxon>
        <taxon>Actinomycetes</taxon>
        <taxon>Kineosporiales</taxon>
        <taxon>Kineosporiaceae</taxon>
        <taxon>Kineococcus</taxon>
    </lineage>
</organism>
<dbReference type="RefSeq" id="WP_106213028.1">
    <property type="nucleotide sequence ID" value="NZ_PVZF01000009.1"/>
</dbReference>
<feature type="domain" description="Luciferase-like" evidence="7">
    <location>
        <begin position="20"/>
        <end position="332"/>
    </location>
</feature>
<evidence type="ECO:0000256" key="4">
    <source>
        <dbReference type="ARBA" id="ARBA00023033"/>
    </source>
</evidence>
<feature type="binding site" evidence="6">
    <location>
        <position position="146"/>
    </location>
    <ligand>
        <name>FMN</name>
        <dbReference type="ChEBI" id="CHEBI:58210"/>
    </ligand>
</feature>
<dbReference type="InterPro" id="IPR051260">
    <property type="entry name" value="Diverse_substr_monoxygenases"/>
</dbReference>
<sequence length="400" mass="43520">MPFVLNAVLRGQLGGHTAAWRVSRADVTANTTLEYWSELGRVLEEAVFDALFLADTLAVPDDPASPLQWPLDPFILVAALAGSTEHLGLVATHSTTFNEPFTTARQLASIDHLTRGRAGWNVVTSTDDNSARNYGRDRLPEHDLRYEVAQDYVTAVIALLSAWEPDPFVADRESGELLRRDAVREVNHHGPHYRVRGPLHTTRSPQTVPLIAQAGGSPSGIDLAGRFADVVYTRQPDLQGSVDYRRRVRAAAVGHGRAADDVRVLPGVVPVVGASRDAALQRVHDLQAADTVARDRFDHAPTGPQAESSGHRLLAGTALQIADDLTRWYEAGALDGVSVHVNVLPDDLEAFAASVLPILRSRGLVREEYAPGTLRERLGLPAPRVDESAFGPRWSEPVRT</sequence>
<dbReference type="Gene3D" id="3.20.20.30">
    <property type="entry name" value="Luciferase-like domain"/>
    <property type="match status" value="1"/>
</dbReference>
<keyword evidence="4 8" id="KW-0503">Monooxygenase</keyword>
<dbReference type="Pfam" id="PF00296">
    <property type="entry name" value="Bac_luciferase"/>
    <property type="match status" value="1"/>
</dbReference>
<evidence type="ECO:0000259" key="7">
    <source>
        <dbReference type="Pfam" id="PF00296"/>
    </source>
</evidence>
<keyword evidence="2 6" id="KW-0288">FMN</keyword>
<keyword evidence="3" id="KW-0560">Oxidoreductase</keyword>
<evidence type="ECO:0000256" key="3">
    <source>
        <dbReference type="ARBA" id="ARBA00023002"/>
    </source>
</evidence>
<dbReference type="OrthoDB" id="9135350at2"/>
<feature type="binding site" evidence="6">
    <location>
        <position position="92"/>
    </location>
    <ligand>
        <name>FMN</name>
        <dbReference type="ChEBI" id="CHEBI:58210"/>
    </ligand>
</feature>
<dbReference type="Proteomes" id="UP000238083">
    <property type="component" value="Unassembled WGS sequence"/>
</dbReference>
<dbReference type="InterPro" id="IPR016215">
    <property type="entry name" value="NTA_MOA"/>
</dbReference>